<dbReference type="Proteomes" id="UP000027456">
    <property type="component" value="Unassembled WGS sequence"/>
</dbReference>
<accession>A0A074S7N1</accession>
<dbReference type="HOGENOM" id="CLU_2159841_0_0_1"/>
<feature type="compositionally biased region" description="Low complexity" evidence="1">
    <location>
        <begin position="53"/>
        <end position="71"/>
    </location>
</feature>
<feature type="region of interest" description="Disordered" evidence="1">
    <location>
        <begin position="53"/>
        <end position="74"/>
    </location>
</feature>
<evidence type="ECO:0000256" key="1">
    <source>
        <dbReference type="SAM" id="MobiDB-lite"/>
    </source>
</evidence>
<name>A0A074S7N1_9AGAM</name>
<proteinExistence type="predicted"/>
<keyword evidence="3" id="KW-1185">Reference proteome</keyword>
<reference evidence="2 3" key="1">
    <citation type="submission" date="2013-12" db="EMBL/GenBank/DDBJ databases">
        <authorList>
            <person name="Cubeta M."/>
            <person name="Pakala S."/>
            <person name="Fedorova N."/>
            <person name="Thomas E."/>
            <person name="Dean R."/>
            <person name="Jabaji S."/>
            <person name="Neate S."/>
            <person name="Toda T."/>
            <person name="Tavantzis S."/>
            <person name="Vilgalys R."/>
            <person name="Bharathan N."/>
            <person name="Pakala S."/>
            <person name="Losada L.S."/>
            <person name="Zafar N."/>
            <person name="Nierman W."/>
        </authorList>
    </citation>
    <scope>NUCLEOTIDE SEQUENCE [LARGE SCALE GENOMIC DNA]</scope>
    <source>
        <strain evidence="2 3">123E</strain>
    </source>
</reference>
<sequence>MTWVVASTRALACPPFSGEELASCSSALSEWLGMGKLGRGATDCTSKLWVSSSPSGCIESSFSGSDSSSSSSERRIWDIPKRDFCKNAAIDDYVEYRWRREEVGCQRRVVT</sequence>
<gene>
    <name evidence="2" type="ORF">V565_038450</name>
</gene>
<organism evidence="2 3">
    <name type="scientific">Rhizoctonia solani 123E</name>
    <dbReference type="NCBI Taxonomy" id="1423351"/>
    <lineage>
        <taxon>Eukaryota</taxon>
        <taxon>Fungi</taxon>
        <taxon>Dikarya</taxon>
        <taxon>Basidiomycota</taxon>
        <taxon>Agaricomycotina</taxon>
        <taxon>Agaricomycetes</taxon>
        <taxon>Cantharellales</taxon>
        <taxon>Ceratobasidiaceae</taxon>
        <taxon>Rhizoctonia</taxon>
    </lineage>
</organism>
<dbReference type="EMBL" id="AZST01000082">
    <property type="protein sequence ID" value="KEP52908.1"/>
    <property type="molecule type" value="Genomic_DNA"/>
</dbReference>
<dbReference type="AlphaFoldDB" id="A0A074S7N1"/>
<protein>
    <submittedName>
        <fullName evidence="2">Uncharacterized protein</fullName>
    </submittedName>
</protein>
<evidence type="ECO:0000313" key="2">
    <source>
        <dbReference type="EMBL" id="KEP52908.1"/>
    </source>
</evidence>
<evidence type="ECO:0000313" key="3">
    <source>
        <dbReference type="Proteomes" id="UP000027456"/>
    </source>
</evidence>
<comment type="caution">
    <text evidence="2">The sequence shown here is derived from an EMBL/GenBank/DDBJ whole genome shotgun (WGS) entry which is preliminary data.</text>
</comment>